<proteinExistence type="inferred from homology"/>
<name>A0ABV7EZ81_9BURK</name>
<dbReference type="Pfam" id="PF02872">
    <property type="entry name" value="5_nucleotid_C"/>
    <property type="match status" value="1"/>
</dbReference>
<keyword evidence="6" id="KW-1185">Reference proteome</keyword>
<protein>
    <submittedName>
        <fullName evidence="5">Bifunctional metallophosphatase/5'-nucleotidase</fullName>
    </submittedName>
</protein>
<comment type="similarity">
    <text evidence="2">Belongs to the 5'-nucleotidase family.</text>
</comment>
<keyword evidence="1 2" id="KW-0732">Signal</keyword>
<dbReference type="InterPro" id="IPR004843">
    <property type="entry name" value="Calcineurin-like_PHP"/>
</dbReference>
<sequence>MLKRKYLLSGTAAALVGLGIAACGSDQASSSEQSAVTVATQPVTVSLIGLNDFHGNIQPPSGSVMVTDPANPAGTKVSAGGAAYLATLIKNLKAQNPNNTLVVGAGDMVGGSPVVSGLFHDEPTVDALSQMGLDISSVGNHEFDKGRDEILRLQNGGCYPKSADGTTGVIGIDTCMNNGTFRGAKFQYLAANVIDQKTGKTLFPATAVRTVGGVKVGFIGLTLKDTPSVVTPAGVAGLQFTDEVETVNQLVPALKAEGVAAIVVLIHQGGATTASNINDKTCPGFSGDIVAIADKLDPAIDVVISGHTHQEYVCTRPDGKLVTQTGFYGRLASKIDLTIDPISKKVTKKLANNIVAVNDVGVKDAKGQLIVLPAGYTALAKDPVLDALMQKYVNLTAPITSIVVGNISAFLDRKANPAGESTLGDVVADAYLQGSSDASYGANPAQIAFTNPGGIRSDLATSLQITFGQLYAVMPFGNNLVTTDLTGNQLLRLLEQQWESPQPAGGRVLPLSSGLTYIWDASKPEGAAPGTGNRVAPGSLKLNGVPIDPAKSYRVTVNNFMASGGDNFTVLVTGSNVQQGGIDLDVMKTYFKAKGTIDPPVRNRITRLN</sequence>
<dbReference type="PANTHER" id="PTHR11575">
    <property type="entry name" value="5'-NUCLEOTIDASE-RELATED"/>
    <property type="match status" value="1"/>
</dbReference>
<dbReference type="SUPFAM" id="SSF55816">
    <property type="entry name" value="5'-nucleotidase (syn. UDP-sugar hydrolase), C-terminal domain"/>
    <property type="match status" value="1"/>
</dbReference>
<dbReference type="InterPro" id="IPR029052">
    <property type="entry name" value="Metallo-depent_PP-like"/>
</dbReference>
<dbReference type="EMBL" id="JBHRTP010000024">
    <property type="protein sequence ID" value="MFC3108063.1"/>
    <property type="molecule type" value="Genomic_DNA"/>
</dbReference>
<feature type="domain" description="Calcineurin-like phosphoesterase" evidence="3">
    <location>
        <begin position="50"/>
        <end position="310"/>
    </location>
</feature>
<dbReference type="InterPro" id="IPR036907">
    <property type="entry name" value="5'-Nucleotdase_C_sf"/>
</dbReference>
<keyword evidence="2" id="KW-0378">Hydrolase</keyword>
<dbReference type="Proteomes" id="UP001595530">
    <property type="component" value="Unassembled WGS sequence"/>
</dbReference>
<evidence type="ECO:0000256" key="2">
    <source>
        <dbReference type="RuleBase" id="RU362119"/>
    </source>
</evidence>
<dbReference type="SUPFAM" id="SSF56300">
    <property type="entry name" value="Metallo-dependent phosphatases"/>
    <property type="match status" value="1"/>
</dbReference>
<dbReference type="PRINTS" id="PR01607">
    <property type="entry name" value="APYRASEFAMLY"/>
</dbReference>
<feature type="chain" id="PRO_5044965199" evidence="2">
    <location>
        <begin position="29"/>
        <end position="609"/>
    </location>
</feature>
<evidence type="ECO:0000313" key="5">
    <source>
        <dbReference type="EMBL" id="MFC3108063.1"/>
    </source>
</evidence>
<dbReference type="InterPro" id="IPR006179">
    <property type="entry name" value="5_nucleotidase/apyrase"/>
</dbReference>
<evidence type="ECO:0000256" key="1">
    <source>
        <dbReference type="ARBA" id="ARBA00022729"/>
    </source>
</evidence>
<evidence type="ECO:0000313" key="6">
    <source>
        <dbReference type="Proteomes" id="UP001595530"/>
    </source>
</evidence>
<evidence type="ECO:0000259" key="4">
    <source>
        <dbReference type="Pfam" id="PF02872"/>
    </source>
</evidence>
<reference evidence="6" key="1">
    <citation type="journal article" date="2019" name="Int. J. Syst. Evol. Microbiol.">
        <title>The Global Catalogue of Microorganisms (GCM) 10K type strain sequencing project: providing services to taxonomists for standard genome sequencing and annotation.</title>
        <authorList>
            <consortium name="The Broad Institute Genomics Platform"/>
            <consortium name="The Broad Institute Genome Sequencing Center for Infectious Disease"/>
            <person name="Wu L."/>
            <person name="Ma J."/>
        </authorList>
    </citation>
    <scope>NUCLEOTIDE SEQUENCE [LARGE SCALE GENOMIC DNA]</scope>
    <source>
        <strain evidence="6">KCTC 42986</strain>
    </source>
</reference>
<accession>A0ABV7EZ81</accession>
<feature type="domain" description="5'-Nucleotidase C-terminal" evidence="4">
    <location>
        <begin position="403"/>
        <end position="572"/>
    </location>
</feature>
<feature type="signal peptide" evidence="2">
    <location>
        <begin position="1"/>
        <end position="28"/>
    </location>
</feature>
<dbReference type="Gene3D" id="3.60.21.10">
    <property type="match status" value="1"/>
</dbReference>
<dbReference type="InterPro" id="IPR008334">
    <property type="entry name" value="5'-Nucleotdase_C"/>
</dbReference>
<dbReference type="RefSeq" id="WP_390325786.1">
    <property type="nucleotide sequence ID" value="NZ_JBHRTP010000024.1"/>
</dbReference>
<dbReference type="PANTHER" id="PTHR11575:SF24">
    <property type="entry name" value="5'-NUCLEOTIDASE"/>
    <property type="match status" value="1"/>
</dbReference>
<gene>
    <name evidence="5" type="ORF">ACFOFO_08835</name>
</gene>
<organism evidence="5 6">
    <name type="scientific">Undibacterium arcticum</name>
    <dbReference type="NCBI Taxonomy" id="1762892"/>
    <lineage>
        <taxon>Bacteria</taxon>
        <taxon>Pseudomonadati</taxon>
        <taxon>Pseudomonadota</taxon>
        <taxon>Betaproteobacteria</taxon>
        <taxon>Burkholderiales</taxon>
        <taxon>Oxalobacteraceae</taxon>
        <taxon>Undibacterium</taxon>
    </lineage>
</organism>
<dbReference type="Pfam" id="PF00149">
    <property type="entry name" value="Metallophos"/>
    <property type="match status" value="1"/>
</dbReference>
<dbReference type="Gene3D" id="3.90.780.10">
    <property type="entry name" value="5'-Nucleotidase, C-terminal domain"/>
    <property type="match status" value="1"/>
</dbReference>
<dbReference type="PROSITE" id="PS51257">
    <property type="entry name" value="PROKAR_LIPOPROTEIN"/>
    <property type="match status" value="1"/>
</dbReference>
<comment type="caution">
    <text evidence="5">The sequence shown here is derived from an EMBL/GenBank/DDBJ whole genome shotgun (WGS) entry which is preliminary data.</text>
</comment>
<keyword evidence="2" id="KW-0547">Nucleotide-binding</keyword>
<evidence type="ECO:0000259" key="3">
    <source>
        <dbReference type="Pfam" id="PF00149"/>
    </source>
</evidence>